<feature type="transmembrane region" description="Helical" evidence="9">
    <location>
        <begin position="133"/>
        <end position="150"/>
    </location>
</feature>
<evidence type="ECO:0000256" key="1">
    <source>
        <dbReference type="ARBA" id="ARBA00002442"/>
    </source>
</evidence>
<feature type="transmembrane region" description="Helical" evidence="9">
    <location>
        <begin position="157"/>
        <end position="179"/>
    </location>
</feature>
<evidence type="ECO:0000256" key="3">
    <source>
        <dbReference type="ARBA" id="ARBA00005840"/>
    </source>
</evidence>
<comment type="subcellular location">
    <subcellularLocation>
        <location evidence="2">Membrane</location>
        <topology evidence="2">Multi-pass membrane protein</topology>
    </subcellularLocation>
</comment>
<dbReference type="PRINTS" id="PR01386">
    <property type="entry name" value="CCMCBIOGNSIS"/>
</dbReference>
<dbReference type="PANTHER" id="PTHR30071">
    <property type="entry name" value="HEME EXPORTER PROTEIN C"/>
    <property type="match status" value="1"/>
</dbReference>
<keyword evidence="12" id="KW-1185">Reference proteome</keyword>
<dbReference type="Pfam" id="PF01578">
    <property type="entry name" value="Cytochrom_C_asm"/>
    <property type="match status" value="1"/>
</dbReference>
<keyword evidence="5 9" id="KW-0812">Transmembrane</keyword>
<feature type="transmembrane region" description="Helical" evidence="9">
    <location>
        <begin position="55"/>
        <end position="82"/>
    </location>
</feature>
<feature type="transmembrane region" description="Helical" evidence="9">
    <location>
        <begin position="199"/>
        <end position="220"/>
    </location>
</feature>
<comment type="caution">
    <text evidence="11">The sequence shown here is derived from an EMBL/GenBank/DDBJ whole genome shotgun (WGS) entry which is preliminary data.</text>
</comment>
<keyword evidence="7 9" id="KW-1133">Transmembrane helix</keyword>
<protein>
    <recommendedName>
        <fullName evidence="4">Heme exporter protein C</fullName>
    </recommendedName>
</protein>
<dbReference type="InterPro" id="IPR045062">
    <property type="entry name" value="Cyt_c_biogenesis_CcsA/CcmC"/>
</dbReference>
<evidence type="ECO:0000256" key="2">
    <source>
        <dbReference type="ARBA" id="ARBA00004141"/>
    </source>
</evidence>
<name>A0ABQ5YRP2_9BURK</name>
<feature type="domain" description="Cytochrome c assembly protein" evidence="10">
    <location>
        <begin position="7"/>
        <end position="183"/>
    </location>
</feature>
<feature type="transmembrane region" description="Helical" evidence="9">
    <location>
        <begin position="94"/>
        <end position="113"/>
    </location>
</feature>
<dbReference type="Proteomes" id="UP001156664">
    <property type="component" value="Unassembled WGS sequence"/>
</dbReference>
<comment type="similarity">
    <text evidence="3">Belongs to the CcmC/CycZ/HelC family.</text>
</comment>
<evidence type="ECO:0000256" key="8">
    <source>
        <dbReference type="ARBA" id="ARBA00023136"/>
    </source>
</evidence>
<evidence type="ECO:0000313" key="12">
    <source>
        <dbReference type="Proteomes" id="UP001156664"/>
    </source>
</evidence>
<organism evidence="11 12">
    <name type="scientific">Limnobacter litoralis</name>
    <dbReference type="NCBI Taxonomy" id="481366"/>
    <lineage>
        <taxon>Bacteria</taxon>
        <taxon>Pseudomonadati</taxon>
        <taxon>Pseudomonadota</taxon>
        <taxon>Betaproteobacteria</taxon>
        <taxon>Burkholderiales</taxon>
        <taxon>Burkholderiaceae</taxon>
        <taxon>Limnobacter</taxon>
    </lineage>
</organism>
<evidence type="ECO:0000259" key="10">
    <source>
        <dbReference type="Pfam" id="PF01578"/>
    </source>
</evidence>
<dbReference type="PANTHER" id="PTHR30071:SF1">
    <property type="entry name" value="CYTOCHROME B_B6 PROTEIN-RELATED"/>
    <property type="match status" value="1"/>
</dbReference>
<evidence type="ECO:0000256" key="6">
    <source>
        <dbReference type="ARBA" id="ARBA00022748"/>
    </source>
</evidence>
<dbReference type="RefSeq" id="WP_284281456.1">
    <property type="nucleotide sequence ID" value="NZ_BSOJ01000018.1"/>
</dbReference>
<evidence type="ECO:0000313" key="11">
    <source>
        <dbReference type="EMBL" id="GLR26789.1"/>
    </source>
</evidence>
<keyword evidence="6" id="KW-0201">Cytochrome c-type biogenesis</keyword>
<evidence type="ECO:0000256" key="9">
    <source>
        <dbReference type="SAM" id="Phobius"/>
    </source>
</evidence>
<keyword evidence="8 9" id="KW-0472">Membrane</keyword>
<evidence type="ECO:0000256" key="7">
    <source>
        <dbReference type="ARBA" id="ARBA00022989"/>
    </source>
</evidence>
<proteinExistence type="inferred from homology"/>
<dbReference type="InterPro" id="IPR003557">
    <property type="entry name" value="Cyt_c_biogenesis_CcmC"/>
</dbReference>
<evidence type="ECO:0000256" key="4">
    <source>
        <dbReference type="ARBA" id="ARBA00016463"/>
    </source>
</evidence>
<dbReference type="InterPro" id="IPR002541">
    <property type="entry name" value="Cyt_c_assembly"/>
</dbReference>
<evidence type="ECO:0000256" key="5">
    <source>
        <dbReference type="ARBA" id="ARBA00022692"/>
    </source>
</evidence>
<gene>
    <name evidence="11" type="primary">ccmC</name>
    <name evidence="11" type="ORF">GCM10007875_18790</name>
</gene>
<sequence length="234" mass="25847">MIVLKQLASPPKFYAFASSVWPWLTGLGGLILLAGLIVGLLVAPADAVQGEVYRAIYVHVATAWMSMFLYLVACGYAVLHWVYRTNVSAVMMRAILPTGGWMTLVALVTGALWGKPTWGTYWVWDARMTSELLLLFIYLGLIALGQLAADPSKSDRLLSIGLLLAAVNIPLIYFSVIFWNTLHQGYSVSLSGSHLDTSIAWGMWLSVLGVWFWCAGTVLNRARHLLVLRRGAFR</sequence>
<feature type="transmembrane region" description="Helical" evidence="9">
    <location>
        <begin position="20"/>
        <end position="43"/>
    </location>
</feature>
<reference evidence="12" key="1">
    <citation type="journal article" date="2019" name="Int. J. Syst. Evol. Microbiol.">
        <title>The Global Catalogue of Microorganisms (GCM) 10K type strain sequencing project: providing services to taxonomists for standard genome sequencing and annotation.</title>
        <authorList>
            <consortium name="The Broad Institute Genomics Platform"/>
            <consortium name="The Broad Institute Genome Sequencing Center for Infectious Disease"/>
            <person name="Wu L."/>
            <person name="Ma J."/>
        </authorList>
    </citation>
    <scope>NUCLEOTIDE SEQUENCE [LARGE SCALE GENOMIC DNA]</scope>
    <source>
        <strain evidence="12">NBRC 105857</strain>
    </source>
</reference>
<dbReference type="EMBL" id="BSOJ01000018">
    <property type="protein sequence ID" value="GLR26789.1"/>
    <property type="molecule type" value="Genomic_DNA"/>
</dbReference>
<accession>A0ABQ5YRP2</accession>
<comment type="function">
    <text evidence="1">Required for the export of heme to the periplasm for the biogenesis of c-type cytochromes.</text>
</comment>